<evidence type="ECO:0000313" key="1">
    <source>
        <dbReference type="EMBL" id="KAJ8619733.1"/>
    </source>
</evidence>
<protein>
    <submittedName>
        <fullName evidence="1">Uncharacterized protein</fullName>
    </submittedName>
</protein>
<keyword evidence="2" id="KW-1185">Reference proteome</keyword>
<sequence length="852" mass="93703">MMENGKPLDDSKEFVLRSSPRSDQNRDFFDPVSRTRSGKIRISPSAYSVSVSTDLSNKRMKASSVSEEISMEKKEGSGTEAPIVVDDGDGGVSEKILHLSPNLNPPTRRITRSFLKALQEPSSIETRKLPLTIEHLLATGLLEGLPVKYVYGGNKDGLQGTIKGNGILCSCSSCEGSKVVGAFEFMQHAGSSSKSAAKYIRFENGKNFCEILNACKRAPLDILESTIKSAICLSSLKEDSARQNCKEVLQLSGAGELELVCNKSPQTDQSQGAADTGTDETPATVAINGRLSKPCLKVNSSYSPSKQFSFERKHRHGRVTKKDLRLHKLVFMDDVLPDGTELAYYVRGQRLLEGYKKGNLIFCRCCNTEVSPSQFEAHAGFASRRKPYLNIYISNGVSLHELSVSLSKHKFSTSDSDDLCAICADGGDLVLCDVCPRAFHKECVGLLSVPTGDWYCKYCKAMFEREKHVAYNANAYAAGRVLGVDPVEQISKRCIRIVKMSEPDVSACVLCRCHHFSKSTFGPRTVLLCDQCEKEYHVGCLKDHKMGDLKELPEGKWFCCEDCNKIHTALQKLIVRGSEALPYSLLDGIRQKHGGNNLSNSFDLDVRWRLLSGKTTCSDSSLLLSQAVAIFHNCFDPIVDSDTGKDLIPSMVYGSKRAQEYAGMYCAVLIVNSSVVSAGILRIFGLEVAELPLVATSSENQGKGYFHSLFSCIERLLGFLNVKNLLLPAADEAQSIWTKKFGFTKIDEEELCRYTKDYSHMMTFTGTSMLHKLIFPMEMYRGRIFCFGSSESNSSPSPAFTSSLQAVIDRRSASSPAAPHHHSVEPSNNAPFLHDGSMTQQEASAGCTQSAD</sequence>
<name>A0ACC2KF72_PERAE</name>
<gene>
    <name evidence="1" type="ORF">MRB53_028262</name>
</gene>
<evidence type="ECO:0000313" key="2">
    <source>
        <dbReference type="Proteomes" id="UP001234297"/>
    </source>
</evidence>
<accession>A0ACC2KF72</accession>
<dbReference type="EMBL" id="CM056817">
    <property type="protein sequence ID" value="KAJ8619733.1"/>
    <property type="molecule type" value="Genomic_DNA"/>
</dbReference>
<reference evidence="1 2" key="1">
    <citation type="journal article" date="2022" name="Hortic Res">
        <title>A haplotype resolved chromosomal level avocado genome allows analysis of novel avocado genes.</title>
        <authorList>
            <person name="Nath O."/>
            <person name="Fletcher S.J."/>
            <person name="Hayward A."/>
            <person name="Shaw L.M."/>
            <person name="Masouleh A.K."/>
            <person name="Furtado A."/>
            <person name="Henry R.J."/>
            <person name="Mitter N."/>
        </authorList>
    </citation>
    <scope>NUCLEOTIDE SEQUENCE [LARGE SCALE GENOMIC DNA]</scope>
    <source>
        <strain evidence="2">cv. Hass</strain>
    </source>
</reference>
<dbReference type="Proteomes" id="UP001234297">
    <property type="component" value="Chromosome 9"/>
</dbReference>
<comment type="caution">
    <text evidence="1">The sequence shown here is derived from an EMBL/GenBank/DDBJ whole genome shotgun (WGS) entry which is preliminary data.</text>
</comment>
<organism evidence="1 2">
    <name type="scientific">Persea americana</name>
    <name type="common">Avocado</name>
    <dbReference type="NCBI Taxonomy" id="3435"/>
    <lineage>
        <taxon>Eukaryota</taxon>
        <taxon>Viridiplantae</taxon>
        <taxon>Streptophyta</taxon>
        <taxon>Embryophyta</taxon>
        <taxon>Tracheophyta</taxon>
        <taxon>Spermatophyta</taxon>
        <taxon>Magnoliopsida</taxon>
        <taxon>Magnoliidae</taxon>
        <taxon>Laurales</taxon>
        <taxon>Lauraceae</taxon>
        <taxon>Persea</taxon>
    </lineage>
</organism>
<proteinExistence type="predicted"/>